<evidence type="ECO:0000256" key="1">
    <source>
        <dbReference type="SAM" id="Phobius"/>
    </source>
</evidence>
<reference evidence="2 3" key="1">
    <citation type="journal article" date="2015" name="Nature">
        <title>rRNA introns, odd ribosomes, and small enigmatic genomes across a large radiation of phyla.</title>
        <authorList>
            <person name="Brown C.T."/>
            <person name="Hug L.A."/>
            <person name="Thomas B.C."/>
            <person name="Sharon I."/>
            <person name="Castelle C.J."/>
            <person name="Singh A."/>
            <person name="Wilkins M.J."/>
            <person name="Williams K.H."/>
            <person name="Banfield J.F."/>
        </authorList>
    </citation>
    <scope>NUCLEOTIDE SEQUENCE [LARGE SCALE GENOMIC DNA]</scope>
</reference>
<comment type="caution">
    <text evidence="2">The sequence shown here is derived from an EMBL/GenBank/DDBJ whole genome shotgun (WGS) entry which is preliminary data.</text>
</comment>
<gene>
    <name evidence="2" type="ORF">UY32_C0003G0006</name>
</gene>
<dbReference type="Proteomes" id="UP000034600">
    <property type="component" value="Unassembled WGS sequence"/>
</dbReference>
<sequence>MSKSTIVFLIIGLVIGFGIGFWTGKSTVVNEGVVNNATDGVTVTPTNSLSGTIKEKTGSGIIVEIDLDYPPKSREVVVGDDTEITRNGESASLADLQVGDYIFLTADENIAEKQKITATDIYVKVSAE</sequence>
<evidence type="ECO:0000313" key="2">
    <source>
        <dbReference type="EMBL" id="KKU99236.1"/>
    </source>
</evidence>
<keyword evidence="1" id="KW-1133">Transmembrane helix</keyword>
<dbReference type="EMBL" id="LCPO01000003">
    <property type="protein sequence ID" value="KKU99236.1"/>
    <property type="molecule type" value="Genomic_DNA"/>
</dbReference>
<proteinExistence type="predicted"/>
<keyword evidence="1" id="KW-0812">Transmembrane</keyword>
<feature type="transmembrane region" description="Helical" evidence="1">
    <location>
        <begin position="6"/>
        <end position="24"/>
    </location>
</feature>
<evidence type="ECO:0000313" key="3">
    <source>
        <dbReference type="Proteomes" id="UP000034600"/>
    </source>
</evidence>
<keyword evidence="1" id="KW-0472">Membrane</keyword>
<accession>A0A0G1UYU6</accession>
<dbReference type="AlphaFoldDB" id="A0A0G1UYU6"/>
<evidence type="ECO:0008006" key="4">
    <source>
        <dbReference type="Google" id="ProtNLM"/>
    </source>
</evidence>
<name>A0A0G1UYU6_9BACT</name>
<organism evidence="2 3">
    <name type="scientific">Candidatus Jorgensenbacteria bacterium GW2011_GWC1_48_8</name>
    <dbReference type="NCBI Taxonomy" id="1618666"/>
    <lineage>
        <taxon>Bacteria</taxon>
        <taxon>Candidatus Joergenseniibacteriota</taxon>
    </lineage>
</organism>
<protein>
    <recommendedName>
        <fullName evidence="4">DUF5666 domain-containing protein</fullName>
    </recommendedName>
</protein>